<dbReference type="GO" id="GO:0005615">
    <property type="term" value="C:extracellular space"/>
    <property type="evidence" value="ECO:0007669"/>
    <property type="project" value="TreeGrafter"/>
</dbReference>
<dbReference type="PANTHER" id="PTHR19143:SF327">
    <property type="entry name" value="FI21813P1-RELATED"/>
    <property type="match status" value="1"/>
</dbReference>
<dbReference type="EnsemblMetazoa" id="ENSAATROPT008634">
    <property type="protein sequence ID" value="ENSAATROPP007782"/>
    <property type="gene ID" value="ENSAATROPG007041"/>
</dbReference>
<dbReference type="Gene3D" id="3.90.215.10">
    <property type="entry name" value="Gamma Fibrinogen, chain A, domain 1"/>
    <property type="match status" value="1"/>
</dbReference>
<evidence type="ECO:0000256" key="1">
    <source>
        <dbReference type="SAM" id="SignalP"/>
    </source>
</evidence>
<dbReference type="SUPFAM" id="SSF56496">
    <property type="entry name" value="Fibrinogen C-terminal domain-like"/>
    <property type="match status" value="1"/>
</dbReference>
<evidence type="ECO:0000313" key="4">
    <source>
        <dbReference type="Proteomes" id="UP000075880"/>
    </source>
</evidence>
<dbReference type="AlphaFoldDB" id="A0AAG5D903"/>
<keyword evidence="4" id="KW-1185">Reference proteome</keyword>
<dbReference type="Pfam" id="PF00147">
    <property type="entry name" value="Fibrinogen_C"/>
    <property type="match status" value="1"/>
</dbReference>
<keyword evidence="1" id="KW-0732">Signal</keyword>
<evidence type="ECO:0000259" key="2">
    <source>
        <dbReference type="PROSITE" id="PS51406"/>
    </source>
</evidence>
<proteinExistence type="predicted"/>
<reference evidence="3" key="1">
    <citation type="submission" date="2024-04" db="UniProtKB">
        <authorList>
            <consortium name="EnsemblMetazoa"/>
        </authorList>
    </citation>
    <scope>IDENTIFICATION</scope>
    <source>
        <strain evidence="3">EBRO</strain>
    </source>
</reference>
<dbReference type="SMART" id="SM00186">
    <property type="entry name" value="FBG"/>
    <property type="match status" value="1"/>
</dbReference>
<feature type="chain" id="PRO_5042506351" description="Fibrinogen C-terminal domain-containing protein" evidence="1">
    <location>
        <begin position="22"/>
        <end position="255"/>
    </location>
</feature>
<name>A0AAG5D903_ANOAO</name>
<feature type="signal peptide" evidence="1">
    <location>
        <begin position="1"/>
        <end position="21"/>
    </location>
</feature>
<accession>A0AAG5D903</accession>
<evidence type="ECO:0000313" key="3">
    <source>
        <dbReference type="EnsemblMetazoa" id="ENSAATROPP007782"/>
    </source>
</evidence>
<protein>
    <recommendedName>
        <fullName evidence="2">Fibrinogen C-terminal domain-containing protein</fullName>
    </recommendedName>
</protein>
<dbReference type="InterPro" id="IPR014716">
    <property type="entry name" value="Fibrinogen_a/b/g_C_1"/>
</dbReference>
<dbReference type="InterPro" id="IPR002181">
    <property type="entry name" value="Fibrinogen_a/b/g_C_dom"/>
</dbReference>
<dbReference type="PANTHER" id="PTHR19143">
    <property type="entry name" value="FIBRINOGEN/TENASCIN/ANGIOPOEITIN"/>
    <property type="match status" value="1"/>
</dbReference>
<dbReference type="InterPro" id="IPR036056">
    <property type="entry name" value="Fibrinogen-like_C"/>
</dbReference>
<feature type="domain" description="Fibrinogen C-terminal" evidence="2">
    <location>
        <begin position="44"/>
        <end position="187"/>
    </location>
</feature>
<dbReference type="PROSITE" id="PS51406">
    <property type="entry name" value="FIBRINOGEN_C_2"/>
    <property type="match status" value="1"/>
</dbReference>
<dbReference type="Proteomes" id="UP000075880">
    <property type="component" value="Unassembled WGS sequence"/>
</dbReference>
<organism evidence="3 4">
    <name type="scientific">Anopheles atroparvus</name>
    <name type="common">European mosquito</name>
    <dbReference type="NCBI Taxonomy" id="41427"/>
    <lineage>
        <taxon>Eukaryota</taxon>
        <taxon>Metazoa</taxon>
        <taxon>Ecdysozoa</taxon>
        <taxon>Arthropoda</taxon>
        <taxon>Hexapoda</taxon>
        <taxon>Insecta</taxon>
        <taxon>Pterygota</taxon>
        <taxon>Neoptera</taxon>
        <taxon>Endopterygota</taxon>
        <taxon>Diptera</taxon>
        <taxon>Nematocera</taxon>
        <taxon>Culicoidea</taxon>
        <taxon>Culicidae</taxon>
        <taxon>Anophelinae</taxon>
        <taxon>Anopheles</taxon>
    </lineage>
</organism>
<dbReference type="InterPro" id="IPR050373">
    <property type="entry name" value="Fibrinogen_C-term_domain"/>
</dbReference>
<sequence>MELVRIVCCLSVAIFAAPSMGRELPIGAIVDTPTIHHNVHYTAGHQRPYPKSCRDVTHRVSGVHRIQPEWPFQEPMLVYCDQEFESGGWTVIQRRIDGSVDFERDYVDYDKGFGNIDAEFWLGLENIYRLAKSAPHELVVLLEDFAGNTSYAKYAAWDVAKRNDNYSFKKLDSYSGSASDAFEGNNHDISFVYSNTGGVWTRFSYGETCNLNGKYVPHNNGDRTDGTVSGLHWGNFKAGSIKATKMMVRVTKPLE</sequence>